<evidence type="ECO:0000259" key="12">
    <source>
        <dbReference type="PROSITE" id="PS50975"/>
    </source>
</evidence>
<dbReference type="AlphaFoldDB" id="A0A224AIX9"/>
<sequence length="411" mass="46704">MKILILGSGGREHAIGKKLLEDNHSIHLYFYPGNGGTSIIGKNIENYHTELDLVFFAKKNRIDITIVGSEFFLLKGIVDIFQKFRLKIVGPQYLAAKLEGDRIFSKSFMKKYGIRTPKYEIFSCYETAMNFLKKNTKSIAIKTNGIASGKGVILAHNQNDAIKALKNIMIKKKFGEAGNQIIIEEFLQGKEASIIFIFNGKNLFPFLSAKDYKKIGENEKGLNTGGMGAIVPNPYMKNSIWIDFKKNILEPTLEGLIMEKLTFYGFLYFGLMITYNKVYLLEYNTRIGDPEAQTLFPLMKSNFLNIIQSSFQHQSISIDWKKLCSCCVVLSSKGYPEKYESGKIIEGLNLLKEPFYIAGAKIEKKKWITSSGRVLNIVGIGKTLQEARKKAYEKVQKIKFENLYFRKDIGL</sequence>
<dbReference type="UniPathway" id="UPA00074">
    <property type="reaction ID" value="UER00125"/>
</dbReference>
<dbReference type="SUPFAM" id="SSF56059">
    <property type="entry name" value="Glutathione synthetase ATP-binding domain-like"/>
    <property type="match status" value="1"/>
</dbReference>
<dbReference type="GO" id="GO:0006189">
    <property type="term" value="P:'de novo' IMP biosynthetic process"/>
    <property type="evidence" value="ECO:0007669"/>
    <property type="project" value="UniProtKB-UniRule"/>
</dbReference>
<dbReference type="GO" id="GO:0009113">
    <property type="term" value="P:purine nucleobase biosynthetic process"/>
    <property type="evidence" value="ECO:0007669"/>
    <property type="project" value="InterPro"/>
</dbReference>
<dbReference type="Gene3D" id="3.30.1490.20">
    <property type="entry name" value="ATP-grasp fold, A domain"/>
    <property type="match status" value="1"/>
</dbReference>
<evidence type="ECO:0000256" key="5">
    <source>
        <dbReference type="ARBA" id="ARBA00022755"/>
    </source>
</evidence>
<dbReference type="PANTHER" id="PTHR43472:SF1">
    <property type="entry name" value="PHOSPHORIBOSYLAMINE--GLYCINE LIGASE, CHLOROPLASTIC"/>
    <property type="match status" value="1"/>
</dbReference>
<comment type="similarity">
    <text evidence="7 10">Belongs to the GARS family.</text>
</comment>
<proteinExistence type="inferred from homology"/>
<gene>
    <name evidence="10 13" type="primary">purD</name>
    <name evidence="13" type="ORF">STAT_165</name>
</gene>
<dbReference type="NCBIfam" id="TIGR00877">
    <property type="entry name" value="purD"/>
    <property type="match status" value="1"/>
</dbReference>
<comment type="pathway">
    <text evidence="1 10">Purine metabolism; IMP biosynthesis via de novo pathway; N(1)-(5-phospho-D-ribosyl)glycinamide from 5-phospho-alpha-D-ribose 1-diphosphate: step 2/2.</text>
</comment>
<dbReference type="PROSITE" id="PS50975">
    <property type="entry name" value="ATP_GRASP"/>
    <property type="match status" value="1"/>
</dbReference>
<keyword evidence="4 11" id="KW-0547">Nucleotide-binding</keyword>
<evidence type="ECO:0000256" key="11">
    <source>
        <dbReference type="PROSITE-ProRule" id="PRU00409"/>
    </source>
</evidence>
<dbReference type="InterPro" id="IPR011054">
    <property type="entry name" value="Rudment_hybrid_motif"/>
</dbReference>
<dbReference type="InterPro" id="IPR016185">
    <property type="entry name" value="PreATP-grasp_dom_sf"/>
</dbReference>
<evidence type="ECO:0000313" key="14">
    <source>
        <dbReference type="Proteomes" id="UP000263619"/>
    </source>
</evidence>
<evidence type="ECO:0000313" key="13">
    <source>
        <dbReference type="EMBL" id="BBA17101.1"/>
    </source>
</evidence>
<dbReference type="Proteomes" id="UP000263619">
    <property type="component" value="Chromosome"/>
</dbReference>
<dbReference type="Pfam" id="PF02844">
    <property type="entry name" value="GARS_N"/>
    <property type="match status" value="1"/>
</dbReference>
<feature type="domain" description="ATP-grasp" evidence="12">
    <location>
        <begin position="106"/>
        <end position="312"/>
    </location>
</feature>
<evidence type="ECO:0000256" key="10">
    <source>
        <dbReference type="HAMAP-Rule" id="MF_00138"/>
    </source>
</evidence>
<dbReference type="InterPro" id="IPR020561">
    <property type="entry name" value="PRibGlycinamid_synth_ATP-grasp"/>
</dbReference>
<dbReference type="InterPro" id="IPR037123">
    <property type="entry name" value="PRibGlycinamide_synth_C_sf"/>
</dbReference>
<keyword evidence="5 10" id="KW-0658">Purine biosynthesis</keyword>
<protein>
    <recommendedName>
        <fullName evidence="2 10">Phosphoribosylamine--glycine ligase</fullName>
        <ecNumber evidence="2 10">6.3.4.13</ecNumber>
    </recommendedName>
    <alternativeName>
        <fullName evidence="10">GARS</fullName>
    </alternativeName>
    <alternativeName>
        <fullName evidence="8 10">Glycinamide ribonucleotide synthetase</fullName>
    </alternativeName>
    <alternativeName>
        <fullName evidence="9 10">Phosphoribosylglycinamide synthetase</fullName>
    </alternativeName>
</protein>
<dbReference type="GO" id="GO:0005524">
    <property type="term" value="F:ATP binding"/>
    <property type="evidence" value="ECO:0007669"/>
    <property type="project" value="UniProtKB-UniRule"/>
</dbReference>
<evidence type="ECO:0000256" key="6">
    <source>
        <dbReference type="ARBA" id="ARBA00022840"/>
    </source>
</evidence>
<dbReference type="InterPro" id="IPR011761">
    <property type="entry name" value="ATP-grasp"/>
</dbReference>
<comment type="catalytic activity">
    <reaction evidence="10">
        <text>5-phospho-beta-D-ribosylamine + glycine + ATP = N(1)-(5-phospho-beta-D-ribosyl)glycinamide + ADP + phosphate + H(+)</text>
        <dbReference type="Rhea" id="RHEA:17453"/>
        <dbReference type="ChEBI" id="CHEBI:15378"/>
        <dbReference type="ChEBI" id="CHEBI:30616"/>
        <dbReference type="ChEBI" id="CHEBI:43474"/>
        <dbReference type="ChEBI" id="CHEBI:57305"/>
        <dbReference type="ChEBI" id="CHEBI:58681"/>
        <dbReference type="ChEBI" id="CHEBI:143788"/>
        <dbReference type="ChEBI" id="CHEBI:456216"/>
        <dbReference type="EC" id="6.3.4.13"/>
    </reaction>
</comment>
<evidence type="ECO:0000256" key="9">
    <source>
        <dbReference type="ARBA" id="ARBA00042864"/>
    </source>
</evidence>
<dbReference type="InterPro" id="IPR020562">
    <property type="entry name" value="PRibGlycinamide_synth_N"/>
</dbReference>
<dbReference type="HAMAP" id="MF_00138">
    <property type="entry name" value="GARS"/>
    <property type="match status" value="1"/>
</dbReference>
<dbReference type="SMART" id="SM01210">
    <property type="entry name" value="GARS_C"/>
    <property type="match status" value="1"/>
</dbReference>
<keyword evidence="3 10" id="KW-0436">Ligase</keyword>
<keyword evidence="14" id="KW-1185">Reference proteome</keyword>
<dbReference type="Pfam" id="PF02843">
    <property type="entry name" value="GARS_C"/>
    <property type="match status" value="1"/>
</dbReference>
<name>A0A224AIX9_9FLAO</name>
<evidence type="ECO:0000256" key="3">
    <source>
        <dbReference type="ARBA" id="ARBA00022598"/>
    </source>
</evidence>
<dbReference type="Gene3D" id="3.30.470.20">
    <property type="entry name" value="ATP-grasp fold, B domain"/>
    <property type="match status" value="1"/>
</dbReference>
<evidence type="ECO:0000256" key="8">
    <source>
        <dbReference type="ARBA" id="ARBA00042242"/>
    </source>
</evidence>
<evidence type="ECO:0000256" key="7">
    <source>
        <dbReference type="ARBA" id="ARBA00038345"/>
    </source>
</evidence>
<dbReference type="SMART" id="SM01209">
    <property type="entry name" value="GARS_A"/>
    <property type="match status" value="1"/>
</dbReference>
<dbReference type="GO" id="GO:0004637">
    <property type="term" value="F:phosphoribosylamine-glycine ligase activity"/>
    <property type="evidence" value="ECO:0007669"/>
    <property type="project" value="UniProtKB-UniRule"/>
</dbReference>
<dbReference type="SUPFAM" id="SSF51246">
    <property type="entry name" value="Rudiment single hybrid motif"/>
    <property type="match status" value="1"/>
</dbReference>
<dbReference type="EC" id="6.3.4.13" evidence="2 10"/>
<dbReference type="OrthoDB" id="9807240at2"/>
<dbReference type="InterPro" id="IPR000115">
    <property type="entry name" value="PRibGlycinamide_synth"/>
</dbReference>
<dbReference type="InterPro" id="IPR020560">
    <property type="entry name" value="PRibGlycinamide_synth_C-dom"/>
</dbReference>
<evidence type="ECO:0000256" key="4">
    <source>
        <dbReference type="ARBA" id="ARBA00022741"/>
    </source>
</evidence>
<reference evidence="13 14" key="1">
    <citation type="submission" date="2014-06" db="EMBL/GenBank/DDBJ databases">
        <title>Genome sequence of the intracellular symbiont Blattabacterium cuenoti, strain STAT from the wood feeding cockroach Salganea taiwanensis taiwanensis.</title>
        <authorList>
            <person name="Kinjo Y."/>
            <person name="Ohkuma M."/>
            <person name="Tokuda G."/>
        </authorList>
    </citation>
    <scope>NUCLEOTIDE SEQUENCE [LARGE SCALE GENOMIC DNA]</scope>
    <source>
        <strain evidence="13 14">STAT</strain>
    </source>
</reference>
<dbReference type="RefSeq" id="WP_119305390.1">
    <property type="nucleotide sequence ID" value="NZ_AP014608.1"/>
</dbReference>
<dbReference type="Gene3D" id="3.90.600.10">
    <property type="entry name" value="Phosphoribosylglycinamide synthetase, C-terminal domain"/>
    <property type="match status" value="1"/>
</dbReference>
<accession>A0A224AIX9</accession>
<evidence type="ECO:0000256" key="1">
    <source>
        <dbReference type="ARBA" id="ARBA00005174"/>
    </source>
</evidence>
<keyword evidence="6 11" id="KW-0067">ATP-binding</keyword>
<dbReference type="Gene3D" id="3.40.50.20">
    <property type="match status" value="1"/>
</dbReference>
<dbReference type="EMBL" id="AP014608">
    <property type="protein sequence ID" value="BBA17101.1"/>
    <property type="molecule type" value="Genomic_DNA"/>
</dbReference>
<dbReference type="InterPro" id="IPR013815">
    <property type="entry name" value="ATP_grasp_subdomain_1"/>
</dbReference>
<dbReference type="Pfam" id="PF01071">
    <property type="entry name" value="GARS_A"/>
    <property type="match status" value="1"/>
</dbReference>
<evidence type="ECO:0000256" key="2">
    <source>
        <dbReference type="ARBA" id="ARBA00013255"/>
    </source>
</evidence>
<dbReference type="GO" id="GO:0046872">
    <property type="term" value="F:metal ion binding"/>
    <property type="evidence" value="ECO:0007669"/>
    <property type="project" value="InterPro"/>
</dbReference>
<organism evidence="13 14">
    <name type="scientific">Blattabacterium cuenoti STAT</name>
    <dbReference type="NCBI Taxonomy" id="1457030"/>
    <lineage>
        <taxon>Bacteria</taxon>
        <taxon>Pseudomonadati</taxon>
        <taxon>Bacteroidota</taxon>
        <taxon>Flavobacteriia</taxon>
        <taxon>Flavobacteriales</taxon>
        <taxon>Blattabacteriaceae</taxon>
        <taxon>Blattabacterium</taxon>
    </lineage>
</organism>
<dbReference type="SUPFAM" id="SSF52440">
    <property type="entry name" value="PreATP-grasp domain"/>
    <property type="match status" value="1"/>
</dbReference>
<dbReference type="PANTHER" id="PTHR43472">
    <property type="entry name" value="PHOSPHORIBOSYLAMINE--GLYCINE LIGASE"/>
    <property type="match status" value="1"/>
</dbReference>